<dbReference type="EMBL" id="AP027728">
    <property type="protein sequence ID" value="BDZ40082.1"/>
    <property type="molecule type" value="Genomic_DNA"/>
</dbReference>
<dbReference type="SUPFAM" id="SSF53850">
    <property type="entry name" value="Periplasmic binding protein-like II"/>
    <property type="match status" value="1"/>
</dbReference>
<gene>
    <name evidence="6" type="primary">ilvR</name>
    <name evidence="6" type="ORF">GCM10025863_26960</name>
</gene>
<dbReference type="InterPro" id="IPR036388">
    <property type="entry name" value="WH-like_DNA-bd_sf"/>
</dbReference>
<protein>
    <submittedName>
        <fullName evidence="6">Isoleucine biosynthesis transcriptional activator</fullName>
    </submittedName>
</protein>
<dbReference type="InterPro" id="IPR000847">
    <property type="entry name" value="LysR_HTH_N"/>
</dbReference>
<evidence type="ECO:0000256" key="4">
    <source>
        <dbReference type="ARBA" id="ARBA00023163"/>
    </source>
</evidence>
<keyword evidence="4" id="KW-0804">Transcription</keyword>
<dbReference type="Proteomes" id="UP001321543">
    <property type="component" value="Chromosome"/>
</dbReference>
<dbReference type="PROSITE" id="PS50931">
    <property type="entry name" value="HTH_LYSR"/>
    <property type="match status" value="1"/>
</dbReference>
<evidence type="ECO:0000313" key="7">
    <source>
        <dbReference type="Proteomes" id="UP001321543"/>
    </source>
</evidence>
<keyword evidence="3" id="KW-0238">DNA-binding</keyword>
<dbReference type="Gene3D" id="1.10.10.10">
    <property type="entry name" value="Winged helix-like DNA-binding domain superfamily/Winged helix DNA-binding domain"/>
    <property type="match status" value="1"/>
</dbReference>
<dbReference type="SUPFAM" id="SSF46785">
    <property type="entry name" value="Winged helix' DNA-binding domain"/>
    <property type="match status" value="1"/>
</dbReference>
<evidence type="ECO:0000256" key="1">
    <source>
        <dbReference type="ARBA" id="ARBA00009437"/>
    </source>
</evidence>
<feature type="domain" description="HTH lysR-type" evidence="5">
    <location>
        <begin position="12"/>
        <end position="69"/>
    </location>
</feature>
<accession>A0ABN6X7W3</accession>
<reference evidence="7" key="1">
    <citation type="journal article" date="2019" name="Int. J. Syst. Evol. Microbiol.">
        <title>The Global Catalogue of Microorganisms (GCM) 10K type strain sequencing project: providing services to taxonomists for standard genome sequencing and annotation.</title>
        <authorList>
            <consortium name="The Broad Institute Genomics Platform"/>
            <consortium name="The Broad Institute Genome Sequencing Center for Infectious Disease"/>
            <person name="Wu L."/>
            <person name="Ma J."/>
        </authorList>
    </citation>
    <scope>NUCLEOTIDE SEQUENCE [LARGE SCALE GENOMIC DNA]</scope>
    <source>
        <strain evidence="7">NBRC 106310</strain>
    </source>
</reference>
<evidence type="ECO:0000256" key="2">
    <source>
        <dbReference type="ARBA" id="ARBA00023015"/>
    </source>
</evidence>
<sequence length="313" mass="33626">MGTRVAGYCVYMELRHLRYFAAVVEAGSLTAAAERLHMSQPPLSVAIGKLEAELGVGLLVRTSRGVEPTSAGRYLLDASTRVLGEVDDITTALRRFGAGLAGSLRVAAVPVLMWHRVPTMLRQFAADAPDVEVSLIDPPPWTAIDMLHDRSVDVAAIMVADAERFAQRHGDTMDIVDWGPVPLVAALPPDEREAPDPLPLGWFGDRTLVLPQRTAAVPSLPEAVDAAFRQHHISPGAVRTVDTIQTSIPLVEAGMAAAILPDPDGRSLRRFDLTVRALDRPPSPLRALVLTRAGSGRSGVLARLLARIDASYP</sequence>
<keyword evidence="7" id="KW-1185">Reference proteome</keyword>
<keyword evidence="2" id="KW-0805">Transcription regulation</keyword>
<evidence type="ECO:0000256" key="3">
    <source>
        <dbReference type="ARBA" id="ARBA00023125"/>
    </source>
</evidence>
<evidence type="ECO:0000259" key="5">
    <source>
        <dbReference type="PROSITE" id="PS50931"/>
    </source>
</evidence>
<dbReference type="Pfam" id="PF03466">
    <property type="entry name" value="LysR_substrate"/>
    <property type="match status" value="1"/>
</dbReference>
<dbReference type="InterPro" id="IPR036390">
    <property type="entry name" value="WH_DNA-bd_sf"/>
</dbReference>
<dbReference type="PANTHER" id="PTHR30346">
    <property type="entry name" value="TRANSCRIPTIONAL DUAL REGULATOR HCAR-RELATED"/>
    <property type="match status" value="1"/>
</dbReference>
<organism evidence="6 7">
    <name type="scientific">Microbacterium suwonense</name>
    <dbReference type="NCBI Taxonomy" id="683047"/>
    <lineage>
        <taxon>Bacteria</taxon>
        <taxon>Bacillati</taxon>
        <taxon>Actinomycetota</taxon>
        <taxon>Actinomycetes</taxon>
        <taxon>Micrococcales</taxon>
        <taxon>Microbacteriaceae</taxon>
        <taxon>Microbacterium</taxon>
    </lineage>
</organism>
<dbReference type="Gene3D" id="3.40.190.10">
    <property type="entry name" value="Periplasmic binding protein-like II"/>
    <property type="match status" value="2"/>
</dbReference>
<proteinExistence type="inferred from homology"/>
<dbReference type="PRINTS" id="PR00039">
    <property type="entry name" value="HTHLYSR"/>
</dbReference>
<name>A0ABN6X7W3_9MICO</name>
<dbReference type="InterPro" id="IPR005119">
    <property type="entry name" value="LysR_subst-bd"/>
</dbReference>
<dbReference type="CDD" id="cd05466">
    <property type="entry name" value="PBP2_LTTR_substrate"/>
    <property type="match status" value="1"/>
</dbReference>
<evidence type="ECO:0000313" key="6">
    <source>
        <dbReference type="EMBL" id="BDZ40082.1"/>
    </source>
</evidence>
<comment type="similarity">
    <text evidence="1">Belongs to the LysR transcriptional regulatory family.</text>
</comment>
<dbReference type="PANTHER" id="PTHR30346:SF28">
    <property type="entry name" value="HTH-TYPE TRANSCRIPTIONAL REGULATOR CYNR"/>
    <property type="match status" value="1"/>
</dbReference>
<dbReference type="Pfam" id="PF00126">
    <property type="entry name" value="HTH_1"/>
    <property type="match status" value="1"/>
</dbReference>